<gene>
    <name evidence="1" type="ORF">ECC02_012121</name>
</gene>
<organism evidence="1 2">
    <name type="scientific">Trypanosoma cruzi</name>
    <dbReference type="NCBI Taxonomy" id="5693"/>
    <lineage>
        <taxon>Eukaryota</taxon>
        <taxon>Discoba</taxon>
        <taxon>Euglenozoa</taxon>
        <taxon>Kinetoplastea</taxon>
        <taxon>Metakinetoplastina</taxon>
        <taxon>Trypanosomatida</taxon>
        <taxon>Trypanosomatidae</taxon>
        <taxon>Trypanosoma</taxon>
        <taxon>Schizotrypanum</taxon>
    </lineage>
</organism>
<accession>A0A7J6XLX9</accession>
<evidence type="ECO:0000313" key="1">
    <source>
        <dbReference type="EMBL" id="KAF5215206.1"/>
    </source>
</evidence>
<proteinExistence type="predicted"/>
<sequence>MPRIHTQSTYYIKTTQCFSPETKQPHSPLISSATVMFDSVGHFWAFVFGAAAWGWCTRTVCTQKSIQKYITPTIFLYHKSKTTPFIPQFFLLFRFSSPQRASSLPKSPDDTAAMYWRTSSSQNAAISRFSARLTLSEFTTSHLRQPVIGMLSACCTLIISHDMSRDNSSQPLKYAARHSVNCLTVLVVVRCSPAVVIRSPTSVIGFESTKKKPSTSGKCWTFGSYSTQWSIATGLERRSGGGRTSFLVKLVSECSFSAQLCGSRRPGGLSSLILSLIARRNSSFKNADTAYFSIRYGGT</sequence>
<protein>
    <submittedName>
        <fullName evidence="1">Uncharacterized protein</fullName>
    </submittedName>
</protein>
<name>A0A7J6XLX9_TRYCR</name>
<dbReference type="EMBL" id="JABDHM010000354">
    <property type="protein sequence ID" value="KAF5215206.1"/>
    <property type="molecule type" value="Genomic_DNA"/>
</dbReference>
<dbReference type="VEuPathDB" id="TriTrypDB:ECC02_012121"/>
<reference evidence="1 2" key="1">
    <citation type="journal article" date="2019" name="Genome Biol. Evol.">
        <title>Nanopore Sequencing Significantly Improves Genome Assembly of the Protozoan Parasite Trypanosoma cruzi.</title>
        <authorList>
            <person name="Diaz-Viraque F."/>
            <person name="Pita S."/>
            <person name="Greif G."/>
            <person name="de Souza R.C.M."/>
            <person name="Iraola G."/>
            <person name="Robello C."/>
        </authorList>
    </citation>
    <scope>NUCLEOTIDE SEQUENCE [LARGE SCALE GENOMIC DNA]</scope>
    <source>
        <strain evidence="1 2">Berenice</strain>
    </source>
</reference>
<dbReference type="AlphaFoldDB" id="A0A7J6XLX9"/>
<dbReference type="Proteomes" id="UP000583944">
    <property type="component" value="Unassembled WGS sequence"/>
</dbReference>
<evidence type="ECO:0000313" key="2">
    <source>
        <dbReference type="Proteomes" id="UP000583944"/>
    </source>
</evidence>
<comment type="caution">
    <text evidence="1">The sequence shown here is derived from an EMBL/GenBank/DDBJ whole genome shotgun (WGS) entry which is preliminary data.</text>
</comment>